<feature type="compositionally biased region" description="Basic and acidic residues" evidence="2">
    <location>
        <begin position="631"/>
        <end position="642"/>
    </location>
</feature>
<feature type="region of interest" description="Disordered" evidence="2">
    <location>
        <begin position="1115"/>
        <end position="1139"/>
    </location>
</feature>
<feature type="compositionally biased region" description="Basic residues" evidence="2">
    <location>
        <begin position="411"/>
        <end position="436"/>
    </location>
</feature>
<feature type="region of interest" description="Disordered" evidence="2">
    <location>
        <begin position="1643"/>
        <end position="1681"/>
    </location>
</feature>
<feature type="compositionally biased region" description="Basic and acidic residues" evidence="2">
    <location>
        <begin position="776"/>
        <end position="785"/>
    </location>
</feature>
<feature type="compositionally biased region" description="Basic and acidic residues" evidence="2">
    <location>
        <begin position="522"/>
        <end position="549"/>
    </location>
</feature>
<feature type="region of interest" description="Disordered" evidence="2">
    <location>
        <begin position="665"/>
        <end position="786"/>
    </location>
</feature>
<feature type="compositionally biased region" description="Low complexity" evidence="2">
    <location>
        <begin position="447"/>
        <end position="460"/>
    </location>
</feature>
<accession>A0A9P8A989</accession>
<feature type="coiled-coil region" evidence="1">
    <location>
        <begin position="277"/>
        <end position="318"/>
    </location>
</feature>
<feature type="compositionally biased region" description="Polar residues" evidence="2">
    <location>
        <begin position="1814"/>
        <end position="1826"/>
    </location>
</feature>
<feature type="region of interest" description="Disordered" evidence="2">
    <location>
        <begin position="1456"/>
        <end position="1503"/>
    </location>
</feature>
<feature type="compositionally biased region" description="Pro residues" evidence="2">
    <location>
        <begin position="596"/>
        <end position="606"/>
    </location>
</feature>
<sequence length="1961" mass="211944">MDDPSEGCYCVQAQTCPHWIASKMDNRLSTAKEHVHKRTKTFEQERLQEDHRPIVSDLQRELRTAMLEIENLAKTSRDLARVNQELDESRLLAISDQIRTAKRLTLVSSQLEYTEQQLFDITKNIDDGQKDSDLLRIERIKREALQEREDASRLKIETLQDELQEVQRSERLLQQKLLLIQNKYETLAKRHDNVKRQQQELELARESKEALAWLKETTDRLCSPPKGSLGQAIQHERSSHSSAAISLPRSSPSSSPPYPSSFIDPPLAAQNQLISLIKELATTNSTLRSELNEYRDLLQDTRNEVLSLRSQVEDYEQGHAFEGCCAGRIDDGDSMRTSKSAWSTLDVSMAGGGLDAASHIGTLGSIPGSPPPYMTTPTRSRLHHQFHHTGIRGSVFGELDRIYSQGNHVSATKKGRSHSSKKSRDKSGRGPRRAHGAHGSPSDQDPTAAATTVSTSTSTSDIRRGSGPILNSSRSPPNPMPSRLRDHHLAEESSPASNTSRSRRSMYTDADMDMLESGSDSGDNHHNEDEGEHAHDAERSSDEYSGSEHEPGFVAAFAEVSCCPLGPVLWFSSDPSPSNHGAEHPTAQSFTESASSPPPSRRPPSLLPAAILDHAVQRNEDYSQASMIEPRTQDLSDNDHSSPMKSRAGSISFLSAELLKATRSESHADLLPRETYPPEEDIISPLEGQHAGSSSEQRQDTLAGATEQELAASSWSKPGGRHRLSHHEKSPSDQGMAALRQRRRLSEPLHHQPSFSSLPTKKNRPGSIYSLRRNRPRMDSPDQHCHHPGHMVSASAGCLPEFQRYKSAELVEQMMTERRQRMMEAWREGVVAAAVAQQQSIHSAVTSEGPRADPDNISIRSKASRKHRVIAVKDIEDKDIMANYGQGALDVGDIDPGTTMPPRPQPESTLQDIPSPENTLESGLGLGIMDSSASKTENDTAFLEVQQQHLTINTVTAQEENKPIEANSLSQDPRSNKQKNRRSVRSMMSIRSSIFRSPMVRSPHLVRDRKFPSEASTASEAFSNRRLDYEQSPYQLLHTLSTDLLERLARSDTRELNRRLRRTFDIQALSQMSNSVIENVLTDVNNLNERFRWVEAQVANPTDGMADQAPATALSGDEAIGGSGPEDEGDACSGHDQVQEPGWDFSVEEFFPLAHTVQEMLCEIGKLRMTINELQLSYVLKVEQDRIKAEKDFRQGLGSEEDEEDEYDSQEDLDPLEPSERMQGKSGKGVLRLLDRPRILSSASTGVSGFFNKVFGGGANTSHETIKAAESSRSATAKSQPKSKAVFSTMTTTTTAATATTSTTKAIPVTAESSKAFADSACISAPGTPANSRTPGRQATVDGPRISSAGGIIVPGSRLSATTSLSTMANLSPARPSTLQGTEEPITVPVSSAGSRAIDIGTSPHDKRLTTSRSPMVASSMPHSTTQSLFKPASPRFQGGETQRVTFVQSIRSADGGASLEPEMLDSGTGSGQSTSANPDRDRSPVGSHRPLPSFGLSTRTSGPALNVVTKGDIFQEHWFNSAALSASANANVLPSSTILTGKRPSEDGEAALEAKGSTMTTTTSINTLATSEAPGMSSSMTSLSASSAASETVSTVASRLVSKPTLIARSALAVATPSTSTVSSPMSAASWFDSRRSSGVLGPDAFPAGETGVHDSSAASGSGSGRGSGSGSVHGLVGEQPVVVRKTRAVTSFHVGAAAGGSSESATRSLGRASGRDSALAYLRGETQSSSVLSSFFQSQPKSPSPSPSRASMGSPATQATRRSILKGKGIAWDDYGDSSARANLEILDRSFEDETGTDGEHRATTLDGMNPTDANRQKQVSASRSDTSLLASGSLSSTPAASLPQRAAAVTSTAVAYVVATPDAHGADDRDAGARRKRAVFDRDLIMASQKRILAGVPHQDKPFVPQARPRRARALSVDSAQSKEPLKAKEIMDLWRVGAGVSRDLWRGLIKKVDGRDS</sequence>
<comment type="caution">
    <text evidence="3">The sequence shown here is derived from an EMBL/GenBank/DDBJ whole genome shotgun (WGS) entry which is preliminary data.</text>
</comment>
<organism evidence="3 4">
    <name type="scientific">Mortierella alpina</name>
    <name type="common">Oleaginous fungus</name>
    <name type="synonym">Mortierella renispora</name>
    <dbReference type="NCBI Taxonomy" id="64518"/>
    <lineage>
        <taxon>Eukaryota</taxon>
        <taxon>Fungi</taxon>
        <taxon>Fungi incertae sedis</taxon>
        <taxon>Mucoromycota</taxon>
        <taxon>Mortierellomycotina</taxon>
        <taxon>Mortierellomycetes</taxon>
        <taxon>Mortierellales</taxon>
        <taxon>Mortierellaceae</taxon>
        <taxon>Mortierella</taxon>
    </lineage>
</organism>
<dbReference type="EMBL" id="JAIFTL010000057">
    <property type="protein sequence ID" value="KAG9324776.1"/>
    <property type="molecule type" value="Genomic_DNA"/>
</dbReference>
<evidence type="ECO:0000256" key="2">
    <source>
        <dbReference type="SAM" id="MobiDB-lite"/>
    </source>
</evidence>
<feature type="coiled-coil region" evidence="1">
    <location>
        <begin position="55"/>
        <end position="92"/>
    </location>
</feature>
<feature type="region of interest" description="Disordered" evidence="2">
    <location>
        <begin position="1193"/>
        <end position="1228"/>
    </location>
</feature>
<feature type="region of interest" description="Disordered" evidence="2">
    <location>
        <begin position="895"/>
        <end position="917"/>
    </location>
</feature>
<feature type="compositionally biased region" description="Basic and acidic residues" evidence="2">
    <location>
        <begin position="1793"/>
        <end position="1806"/>
    </location>
</feature>
<evidence type="ECO:0000256" key="1">
    <source>
        <dbReference type="SAM" id="Coils"/>
    </source>
</evidence>
<reference evidence="3" key="1">
    <citation type="submission" date="2021-07" db="EMBL/GenBank/DDBJ databases">
        <title>Draft genome of Mortierella alpina, strain LL118, isolated from an aspen leaf litter sample.</title>
        <authorList>
            <person name="Yang S."/>
            <person name="Vinatzer B.A."/>
        </authorList>
    </citation>
    <scope>NUCLEOTIDE SEQUENCE</scope>
    <source>
        <strain evidence="3">LL118</strain>
    </source>
</reference>
<feature type="region of interest" description="Disordered" evidence="2">
    <location>
        <begin position="1326"/>
        <end position="1349"/>
    </location>
</feature>
<feature type="compositionally biased region" description="Gly residues" evidence="2">
    <location>
        <begin position="1663"/>
        <end position="1673"/>
    </location>
</feature>
<feature type="compositionally biased region" description="Low complexity" evidence="2">
    <location>
        <begin position="240"/>
        <end position="253"/>
    </location>
</feature>
<proteinExistence type="predicted"/>
<feature type="region of interest" description="Disordered" evidence="2">
    <location>
        <begin position="954"/>
        <end position="988"/>
    </location>
</feature>
<feature type="compositionally biased region" description="Low complexity" evidence="2">
    <location>
        <begin position="1827"/>
        <end position="1844"/>
    </location>
</feature>
<feature type="region of interest" description="Disordered" evidence="2">
    <location>
        <begin position="1793"/>
        <end position="1844"/>
    </location>
</feature>
<evidence type="ECO:0000313" key="3">
    <source>
        <dbReference type="EMBL" id="KAG9324776.1"/>
    </source>
</evidence>
<protein>
    <submittedName>
        <fullName evidence="3">Uncharacterized protein</fullName>
    </submittedName>
</protein>
<feature type="region of interest" description="Disordered" evidence="2">
    <location>
        <begin position="627"/>
        <end position="647"/>
    </location>
</feature>
<gene>
    <name evidence="3" type="ORF">KVV02_005367</name>
</gene>
<feature type="compositionally biased region" description="Polar residues" evidence="2">
    <location>
        <begin position="906"/>
        <end position="917"/>
    </location>
</feature>
<feature type="compositionally biased region" description="Low complexity" evidence="2">
    <location>
        <begin position="1733"/>
        <end position="1758"/>
    </location>
</feature>
<feature type="region of interest" description="Disordered" evidence="2">
    <location>
        <begin position="1733"/>
        <end position="1765"/>
    </location>
</feature>
<feature type="region of interest" description="Disordered" evidence="2">
    <location>
        <begin position="408"/>
        <end position="549"/>
    </location>
</feature>
<evidence type="ECO:0000313" key="4">
    <source>
        <dbReference type="Proteomes" id="UP000717515"/>
    </source>
</evidence>
<feature type="region of interest" description="Disordered" evidence="2">
    <location>
        <begin position="575"/>
        <end position="606"/>
    </location>
</feature>
<keyword evidence="1" id="KW-0175">Coiled coil</keyword>
<dbReference type="Proteomes" id="UP000717515">
    <property type="component" value="Unassembled WGS sequence"/>
</dbReference>
<feature type="region of interest" description="Disordered" evidence="2">
    <location>
        <begin position="222"/>
        <end position="264"/>
    </location>
</feature>
<name>A0A9P8A989_MORAP</name>
<feature type="compositionally biased region" description="Acidic residues" evidence="2">
    <location>
        <begin position="1199"/>
        <end position="1217"/>
    </location>
</feature>
<feature type="region of interest" description="Disordered" evidence="2">
    <location>
        <begin position="1396"/>
        <end position="1442"/>
    </location>
</feature>
<feature type="coiled-coil region" evidence="1">
    <location>
        <begin position="137"/>
        <end position="211"/>
    </location>
</feature>